<organism evidence="5 6">
    <name type="scientific">Ceratosolen solmsi marchali</name>
    <dbReference type="NCBI Taxonomy" id="326594"/>
    <lineage>
        <taxon>Eukaryota</taxon>
        <taxon>Metazoa</taxon>
        <taxon>Ecdysozoa</taxon>
        <taxon>Arthropoda</taxon>
        <taxon>Hexapoda</taxon>
        <taxon>Insecta</taxon>
        <taxon>Pterygota</taxon>
        <taxon>Neoptera</taxon>
        <taxon>Endopterygota</taxon>
        <taxon>Hymenoptera</taxon>
        <taxon>Apocrita</taxon>
        <taxon>Proctotrupomorpha</taxon>
        <taxon>Chalcidoidea</taxon>
        <taxon>Agaonidae</taxon>
        <taxon>Agaoninae</taxon>
        <taxon>Ceratosolen</taxon>
    </lineage>
</organism>
<dbReference type="GO" id="GO:0042147">
    <property type="term" value="P:retrograde transport, endosome to Golgi"/>
    <property type="evidence" value="ECO:0007669"/>
    <property type="project" value="TreeGrafter"/>
</dbReference>
<feature type="compositionally biased region" description="Acidic residues" evidence="4">
    <location>
        <begin position="1663"/>
        <end position="1678"/>
    </location>
</feature>
<feature type="region of interest" description="Disordered" evidence="4">
    <location>
        <begin position="1198"/>
        <end position="1228"/>
    </location>
</feature>
<comment type="similarity">
    <text evidence="1">Belongs to the HEATR5 family.</text>
</comment>
<dbReference type="InterPro" id="IPR040108">
    <property type="entry name" value="Laa1/Sip1/HEATR5"/>
</dbReference>
<protein>
    <recommendedName>
        <fullName evidence="3">HEAT repeat-containing protein 5A</fullName>
    </recommendedName>
</protein>
<reference evidence="6" key="1">
    <citation type="submission" date="2025-08" db="UniProtKB">
        <authorList>
            <consortium name="RefSeq"/>
        </authorList>
    </citation>
    <scope>IDENTIFICATION</scope>
</reference>
<dbReference type="InterPro" id="IPR046837">
    <property type="entry name" value="Laa1/Sip1/HEATR5-like_HEAT"/>
</dbReference>
<evidence type="ECO:0000256" key="1">
    <source>
        <dbReference type="ARBA" id="ARBA00008304"/>
    </source>
</evidence>
<dbReference type="FunFam" id="1.25.10.10:FF:000098">
    <property type="entry name" value="HEAT repeat-containing protein 5A isoform X2"/>
    <property type="match status" value="1"/>
</dbReference>
<evidence type="ECO:0000256" key="3">
    <source>
        <dbReference type="ARBA" id="ARBA00070811"/>
    </source>
</evidence>
<dbReference type="SUPFAM" id="SSF48371">
    <property type="entry name" value="ARM repeat"/>
    <property type="match status" value="2"/>
</dbReference>
<dbReference type="PANTHER" id="PTHR21663:SF0">
    <property type="entry name" value="HEAT REPEAT-CONTAINING PROTEIN 5B"/>
    <property type="match status" value="1"/>
</dbReference>
<name>A0AAJ6YPJ6_9HYME</name>
<accession>A0AAJ6YPJ6</accession>
<keyword evidence="5" id="KW-1185">Reference proteome</keyword>
<evidence type="ECO:0000256" key="2">
    <source>
        <dbReference type="ARBA" id="ARBA00022737"/>
    </source>
</evidence>
<dbReference type="Pfam" id="PF20210">
    <property type="entry name" value="Laa1_Sip1_HTR5"/>
    <property type="match status" value="1"/>
</dbReference>
<dbReference type="GO" id="GO:0005829">
    <property type="term" value="C:cytosol"/>
    <property type="evidence" value="ECO:0007669"/>
    <property type="project" value="GOC"/>
</dbReference>
<dbReference type="GO" id="GO:0016020">
    <property type="term" value="C:membrane"/>
    <property type="evidence" value="ECO:0007669"/>
    <property type="project" value="TreeGrafter"/>
</dbReference>
<feature type="region of interest" description="Disordered" evidence="4">
    <location>
        <begin position="1658"/>
        <end position="1680"/>
    </location>
</feature>
<dbReference type="InterPro" id="IPR016024">
    <property type="entry name" value="ARM-type_fold"/>
</dbReference>
<dbReference type="Gene3D" id="1.25.10.10">
    <property type="entry name" value="Leucine-rich Repeat Variant"/>
    <property type="match status" value="3"/>
</dbReference>
<gene>
    <name evidence="6" type="primary">LOC105365388</name>
</gene>
<evidence type="ECO:0000313" key="5">
    <source>
        <dbReference type="Proteomes" id="UP000695007"/>
    </source>
</evidence>
<keyword evidence="2" id="KW-0677">Repeat</keyword>
<dbReference type="GO" id="GO:0006897">
    <property type="term" value="P:endocytosis"/>
    <property type="evidence" value="ECO:0007669"/>
    <property type="project" value="TreeGrafter"/>
</dbReference>
<dbReference type="Proteomes" id="UP000695007">
    <property type="component" value="Unplaced"/>
</dbReference>
<dbReference type="Pfam" id="PF25468">
    <property type="entry name" value="HEAT_HEATR5A"/>
    <property type="match status" value="1"/>
</dbReference>
<evidence type="ECO:0000313" key="6">
    <source>
        <dbReference type="RefSeq" id="XP_011501833.1"/>
    </source>
</evidence>
<proteinExistence type="inferred from homology"/>
<dbReference type="GO" id="GO:0008104">
    <property type="term" value="P:intracellular protein localization"/>
    <property type="evidence" value="ECO:0007669"/>
    <property type="project" value="TreeGrafter"/>
</dbReference>
<feature type="compositionally biased region" description="Basic and acidic residues" evidence="4">
    <location>
        <begin position="1213"/>
        <end position="1222"/>
    </location>
</feature>
<dbReference type="KEGG" id="csol:105365388"/>
<feature type="compositionally biased region" description="Acidic residues" evidence="4">
    <location>
        <begin position="1198"/>
        <end position="1212"/>
    </location>
</feature>
<evidence type="ECO:0000256" key="4">
    <source>
        <dbReference type="SAM" id="MobiDB-lite"/>
    </source>
</evidence>
<dbReference type="FunFam" id="1.25.10.10:FF:000138">
    <property type="entry name" value="Putative HEAT repeat-containing protein 5B"/>
    <property type="match status" value="1"/>
</dbReference>
<dbReference type="PANTHER" id="PTHR21663">
    <property type="entry name" value="HYPOTHETICAL HEAT DOMAIN-CONTAINING"/>
    <property type="match status" value="1"/>
</dbReference>
<dbReference type="RefSeq" id="XP_011501833.1">
    <property type="nucleotide sequence ID" value="XM_011503531.1"/>
</dbReference>
<dbReference type="GeneID" id="105365388"/>
<dbReference type="InterPro" id="IPR011989">
    <property type="entry name" value="ARM-like"/>
</dbReference>
<sequence>MMELSHSLTLNEDALNQIPEAKRPVFVFEWLRFLDKVLIAAQKNDIKGCQQKLVEQLTKHMQGAPGPPTRRLIARCLATLFSVGDTFLLFDTVNKCNDILKNKDDSPSFLPTKLAAICCVGCMYEKLGRMMGRSYEETVQILIKSLRSAESQTRIEIMHTLEKVCAGMGSAVINVHKEIYKVCRHCLTDRVMAVRCAAAKCLLEMLHHAPFLYTTEIESVATLCFRAFEGSNYEVRCSVAKLLGMLVAKTQLSAPKGQNPPSNQSKNFKYISLEEVLNILMSGFLRGGVGFLKGTGEIIKGSSGVNREVRVGVTHAYVVFVQMLGSTWLERNIATLVAHVLDLVANPKAASSHVDAVYSRKCINFMLRGTIGKLLGEGAQAAACKEIAHVILKQMNSIDFSPENAKDCNQETLFSQHLLVCALQEMGNLILGLGTTASNLLNDHSLNLVETTMAVLVHPCQAARLAAAWCLRCICVAVPSQITPLIDRCVESIESMRTSPEAITGYSSALAAVLGSVRLSPLGVPHTKGKIIFNTAEELLRSASQNSRLSLNRTHAGWLLIGAIMTLGTAVVKGLLPRMLLLWRNSFPRSNKELESEKARGDAFTWQVTLEGRAGALSAMHSFLLHCPELMSEDITRRLLTPIESALTMLTNLSTVLKCYGQQLKAPAAMVRLRLYETLLLLPPQTFEGSYTHLLRMLVSEFTLADNPGNTTTSLLRTVCHANDSVILGTWLQETDHRTIEDQLQPNSAAGSGALEHNSCCLYRPIPLDESLPGPLPLGVAVIDMSVSLFGQIFPRVANKHRLQMLDHFSECIRHAKSARQEAIQMNVFTAVLSGFKGLNEAKTAFGQEDVKKSATSLIISSLISSNAILRWAAGEAVGRMAQVISDAKFTAEMAQTSFDRLKSARDVVSRTGHSLALGCLHKYVGGMGSSQHLNTSVSILLALAQDNTSPVVQVWALHALALIADSGGPMFRGYVEPTLSLALTLLLNVPHSYIDVHQCIGKVLAALITTIGPELQGNTSSICMARSSFLCACAIMQDHQDSLVQAEATGCLQQLHLFAPRHVNLSSLVPTLCRTLSSNHLLLRKAAISCLRQLAQREAKEVCEHAMTLANESRDTNIVEGLMITETGLPGVLFSMLDTETDSQLIKEIHDTLTSMLQILAANNLSPWLSLCKDVLTIATESSALEDVTNVNIEETAAENENADTEGDDDQAEFHADESSKQRQTVSPRWPTRVFAAQCVRRIITVCSNDKQVHFDLALAKEMQNSKGKGDFLVLHVSDLVRMAFMAATSDCDPLRLEGLKTLQEIIDKFAKVPEPEFPGHLLLEQFQAQVGAALRPAFSAETSPHVTAAACEACSAWIGSGVARDLNDLRRVHQLLVSSLEKLREGHSRPQLYNESLSTLERVAILKAWAEVYIVAMINDGSALDNRECANRHNRENNEDEESFGDFEFKNESLLSLVQPELPSLSQHWLAALRDHALLSLPPEFSSQLPHDGGAFYTTDTMESARPYYLNSWAPILYAATLWLNAKGFELNDIADLKVKNSDGTNNNHATKTDSIKERFHLLFGICMEALCSSRSSECTQNIETCLSALYTLLDSVWAREILIANRSLPIELCNVLHRLLLTNESYSIQIMVMEVLKQIMKANQEDLSKRKKERLNELTSNDDETNDLPELDLLGEGEHPDDLTPGKSLVFAILEVCLCLLVRQIPALNPNPGGATAILSQRGYLPSEESGKLIAAALLIMESLPSLCSPAGSVTILPTLLYLTTGVIRETALRAENNIIKTGSETPVHAALHCLKNLAINKYSRDPRSQDQWTTLLQSALAKIIDLAKTGNDETKMDEISMMLGIAVFVLHALPDVVSAPNLQFPCINHFRHAIQSDNIYIRLKCVQTLKTIFLHPERSISTPYIHALAPRIVEFLYSDQSKQVPNDTNLQFTLECITTIESLITLAEPARRDLLQGIQMLTLLVPILINYLLESEQFHQSTKYQISLHQHSFQWLNKIGPKYPQEFKTLMSQSTELKTKLENAVRLTHQQQAQRQSKISESTKAQLKIPAPSITLKTDFSNFN</sequence>
<dbReference type="GO" id="GO:0005794">
    <property type="term" value="C:Golgi apparatus"/>
    <property type="evidence" value="ECO:0007669"/>
    <property type="project" value="TreeGrafter"/>
</dbReference>
<dbReference type="GO" id="GO:0030139">
    <property type="term" value="C:endocytic vesicle"/>
    <property type="evidence" value="ECO:0007669"/>
    <property type="project" value="TreeGrafter"/>
</dbReference>